<dbReference type="FunFam" id="3.30.63.10:FF:000002">
    <property type="entry name" value="Guanylate kinase 1"/>
    <property type="match status" value="1"/>
</dbReference>
<comment type="catalytic activity">
    <reaction evidence="10 11">
        <text>GMP + ATP = GDP + ADP</text>
        <dbReference type="Rhea" id="RHEA:20780"/>
        <dbReference type="ChEBI" id="CHEBI:30616"/>
        <dbReference type="ChEBI" id="CHEBI:58115"/>
        <dbReference type="ChEBI" id="CHEBI:58189"/>
        <dbReference type="ChEBI" id="CHEBI:456216"/>
        <dbReference type="EC" id="2.7.4.8"/>
    </reaction>
</comment>
<dbReference type="Gene3D" id="3.30.63.10">
    <property type="entry name" value="Guanylate Kinase phosphate binding domain"/>
    <property type="match status" value="1"/>
</dbReference>
<dbReference type="EMBL" id="FNGO01000004">
    <property type="protein sequence ID" value="SDL37769.1"/>
    <property type="molecule type" value="Genomic_DNA"/>
</dbReference>
<dbReference type="InterPro" id="IPR008145">
    <property type="entry name" value="GK/Ca_channel_bsu"/>
</dbReference>
<evidence type="ECO:0000256" key="11">
    <source>
        <dbReference type="HAMAP-Rule" id="MF_00328"/>
    </source>
</evidence>
<dbReference type="InterPro" id="IPR017665">
    <property type="entry name" value="Guanylate_kinase"/>
</dbReference>
<dbReference type="InterPro" id="IPR008144">
    <property type="entry name" value="Guanylate_kin-like_dom"/>
</dbReference>
<evidence type="ECO:0000256" key="2">
    <source>
        <dbReference type="ARBA" id="ARBA00005790"/>
    </source>
</evidence>
<dbReference type="STRING" id="321763.SAMN04488692_10416"/>
<keyword evidence="11" id="KW-0963">Cytoplasm</keyword>
<protein>
    <recommendedName>
        <fullName evidence="4 11">Guanylate kinase</fullName>
        <ecNumber evidence="3 11">2.7.4.8</ecNumber>
    </recommendedName>
    <alternativeName>
        <fullName evidence="9 11">GMP kinase</fullName>
    </alternativeName>
</protein>
<evidence type="ECO:0000256" key="3">
    <source>
        <dbReference type="ARBA" id="ARBA00012961"/>
    </source>
</evidence>
<comment type="subcellular location">
    <subcellularLocation>
        <location evidence="11">Cytoplasm</location>
    </subcellularLocation>
</comment>
<dbReference type="PANTHER" id="PTHR23117">
    <property type="entry name" value="GUANYLATE KINASE-RELATED"/>
    <property type="match status" value="1"/>
</dbReference>
<accession>A0A1G9JJS0</accession>
<evidence type="ECO:0000256" key="7">
    <source>
        <dbReference type="ARBA" id="ARBA00022777"/>
    </source>
</evidence>
<comment type="similarity">
    <text evidence="2 11">Belongs to the guanylate kinase family.</text>
</comment>
<evidence type="ECO:0000256" key="1">
    <source>
        <dbReference type="ARBA" id="ARBA00003531"/>
    </source>
</evidence>
<dbReference type="AlphaFoldDB" id="A0A1G9JJS0"/>
<keyword evidence="7 11" id="KW-0418">Kinase</keyword>
<evidence type="ECO:0000256" key="10">
    <source>
        <dbReference type="ARBA" id="ARBA00048594"/>
    </source>
</evidence>
<dbReference type="Pfam" id="PF00625">
    <property type="entry name" value="Guanylate_kin"/>
    <property type="match status" value="1"/>
</dbReference>
<dbReference type="InterPro" id="IPR020590">
    <property type="entry name" value="Guanylate_kinase_CS"/>
</dbReference>
<dbReference type="Proteomes" id="UP000199476">
    <property type="component" value="Unassembled WGS sequence"/>
</dbReference>
<dbReference type="CDD" id="cd00071">
    <property type="entry name" value="GMPK"/>
    <property type="match status" value="1"/>
</dbReference>
<evidence type="ECO:0000256" key="5">
    <source>
        <dbReference type="ARBA" id="ARBA00022679"/>
    </source>
</evidence>
<evidence type="ECO:0000259" key="12">
    <source>
        <dbReference type="PROSITE" id="PS50052"/>
    </source>
</evidence>
<evidence type="ECO:0000313" key="14">
    <source>
        <dbReference type="Proteomes" id="UP000199476"/>
    </source>
</evidence>
<feature type="domain" description="Guanylate kinase-like" evidence="12">
    <location>
        <begin position="12"/>
        <end position="190"/>
    </location>
</feature>
<evidence type="ECO:0000313" key="13">
    <source>
        <dbReference type="EMBL" id="SDL37769.1"/>
    </source>
</evidence>
<dbReference type="SMART" id="SM00072">
    <property type="entry name" value="GuKc"/>
    <property type="match status" value="1"/>
</dbReference>
<evidence type="ECO:0000256" key="9">
    <source>
        <dbReference type="ARBA" id="ARBA00030128"/>
    </source>
</evidence>
<dbReference type="EC" id="2.7.4.8" evidence="3 11"/>
<dbReference type="InterPro" id="IPR027417">
    <property type="entry name" value="P-loop_NTPase"/>
</dbReference>
<organism evidence="13 14">
    <name type="scientific">Halarsenatibacter silvermanii</name>
    <dbReference type="NCBI Taxonomy" id="321763"/>
    <lineage>
        <taxon>Bacteria</taxon>
        <taxon>Bacillati</taxon>
        <taxon>Bacillota</taxon>
        <taxon>Clostridia</taxon>
        <taxon>Halanaerobiales</taxon>
        <taxon>Halarsenatibacteraceae</taxon>
        <taxon>Halarsenatibacter</taxon>
    </lineage>
</organism>
<name>A0A1G9JJS0_9FIRM</name>
<keyword evidence="6 11" id="KW-0547">Nucleotide-binding</keyword>
<feature type="binding site" evidence="11">
    <location>
        <begin position="19"/>
        <end position="26"/>
    </location>
    <ligand>
        <name>ATP</name>
        <dbReference type="ChEBI" id="CHEBI:30616"/>
    </ligand>
</feature>
<gene>
    <name evidence="11" type="primary">gmk</name>
    <name evidence="13" type="ORF">SAMN04488692_10416</name>
</gene>
<keyword evidence="14" id="KW-1185">Reference proteome</keyword>
<dbReference type="NCBIfam" id="TIGR03263">
    <property type="entry name" value="guanyl_kin"/>
    <property type="match status" value="1"/>
</dbReference>
<sequence>MQRGVSLKLSGGILFVFSGPSGVGKGTVLDRLFEKYDGVEYSISMTTRPPRDHEENGEDYYFVEEDEFERIKAEEGFIEWAEVHGYLYGTPKKFVKEALEAGKDVILEIDIQGARQVRKIFPEAVFIFLEPPSFSALEKRLASRDSEDNEMRKLRLENARKEIEEASRYDYRVVNDDIDETAERLIGIFEKEKNRR</sequence>
<dbReference type="HAMAP" id="MF_00328">
    <property type="entry name" value="Guanylate_kinase"/>
    <property type="match status" value="1"/>
</dbReference>
<dbReference type="GO" id="GO:0004385">
    <property type="term" value="F:GMP kinase activity"/>
    <property type="evidence" value="ECO:0007669"/>
    <property type="project" value="UniProtKB-UniRule"/>
</dbReference>
<keyword evidence="5 11" id="KW-0808">Transferase</keyword>
<evidence type="ECO:0000256" key="6">
    <source>
        <dbReference type="ARBA" id="ARBA00022741"/>
    </source>
</evidence>
<keyword evidence="8 11" id="KW-0067">ATP-binding</keyword>
<dbReference type="Gene3D" id="3.40.50.300">
    <property type="entry name" value="P-loop containing nucleotide triphosphate hydrolases"/>
    <property type="match status" value="1"/>
</dbReference>
<reference evidence="13 14" key="1">
    <citation type="submission" date="2016-10" db="EMBL/GenBank/DDBJ databases">
        <authorList>
            <person name="de Groot N.N."/>
        </authorList>
    </citation>
    <scope>NUCLEOTIDE SEQUENCE [LARGE SCALE GENOMIC DNA]</scope>
    <source>
        <strain evidence="13 14">SLAS-1</strain>
    </source>
</reference>
<dbReference type="GO" id="GO:0005524">
    <property type="term" value="F:ATP binding"/>
    <property type="evidence" value="ECO:0007669"/>
    <property type="project" value="UniProtKB-UniRule"/>
</dbReference>
<dbReference type="PROSITE" id="PS00856">
    <property type="entry name" value="GUANYLATE_KINASE_1"/>
    <property type="match status" value="1"/>
</dbReference>
<dbReference type="PANTHER" id="PTHR23117:SF13">
    <property type="entry name" value="GUANYLATE KINASE"/>
    <property type="match status" value="1"/>
</dbReference>
<dbReference type="SUPFAM" id="SSF52540">
    <property type="entry name" value="P-loop containing nucleoside triphosphate hydrolases"/>
    <property type="match status" value="1"/>
</dbReference>
<proteinExistence type="inferred from homology"/>
<dbReference type="PROSITE" id="PS50052">
    <property type="entry name" value="GUANYLATE_KINASE_2"/>
    <property type="match status" value="1"/>
</dbReference>
<evidence type="ECO:0000256" key="8">
    <source>
        <dbReference type="ARBA" id="ARBA00022840"/>
    </source>
</evidence>
<comment type="function">
    <text evidence="1 11">Essential for recycling GMP and indirectly, cGMP.</text>
</comment>
<dbReference type="GO" id="GO:0005829">
    <property type="term" value="C:cytosol"/>
    <property type="evidence" value="ECO:0007669"/>
    <property type="project" value="TreeGrafter"/>
</dbReference>
<evidence type="ECO:0000256" key="4">
    <source>
        <dbReference type="ARBA" id="ARBA00016296"/>
    </source>
</evidence>